<proteinExistence type="predicted"/>
<name>A0ACC1BSK3_9ROSI</name>
<accession>A0ACC1BSK3</accession>
<organism evidence="1 2">
    <name type="scientific">Pistacia atlantica</name>
    <dbReference type="NCBI Taxonomy" id="434234"/>
    <lineage>
        <taxon>Eukaryota</taxon>
        <taxon>Viridiplantae</taxon>
        <taxon>Streptophyta</taxon>
        <taxon>Embryophyta</taxon>
        <taxon>Tracheophyta</taxon>
        <taxon>Spermatophyta</taxon>
        <taxon>Magnoliopsida</taxon>
        <taxon>eudicotyledons</taxon>
        <taxon>Gunneridae</taxon>
        <taxon>Pentapetalae</taxon>
        <taxon>rosids</taxon>
        <taxon>malvids</taxon>
        <taxon>Sapindales</taxon>
        <taxon>Anacardiaceae</taxon>
        <taxon>Pistacia</taxon>
    </lineage>
</organism>
<sequence>MGESLDRLAIRLHERLQQVHKYLLILDDVWEAIDLDCIAIPQPETNANSKIILTSCSQEVCRDMKTDEEVKLETMNDKAWQLFSRNVGEGYALSELRKSIPYMKGIEEKVYKPLKWSCDSLQAEGMLDEQRSYEGLHNRGIALIENLMDSCLLEGGARKGPVKMHDVVGDVAIWISSSMEDGYRRLPDLRIHCPQTYNLLLQGNLSLKIIPDGFLQAFQSLGILNISGARILSLPQSILQLAESPHARLKGLCLS</sequence>
<evidence type="ECO:0000313" key="1">
    <source>
        <dbReference type="EMBL" id="KAJ0101922.1"/>
    </source>
</evidence>
<protein>
    <submittedName>
        <fullName evidence="1">Uncharacterized protein</fullName>
    </submittedName>
</protein>
<evidence type="ECO:0000313" key="2">
    <source>
        <dbReference type="Proteomes" id="UP001164250"/>
    </source>
</evidence>
<comment type="caution">
    <text evidence="1">The sequence shown here is derived from an EMBL/GenBank/DDBJ whole genome shotgun (WGS) entry which is preliminary data.</text>
</comment>
<keyword evidence="2" id="KW-1185">Reference proteome</keyword>
<gene>
    <name evidence="1" type="ORF">Patl1_04357</name>
</gene>
<reference evidence="2" key="1">
    <citation type="journal article" date="2023" name="G3 (Bethesda)">
        <title>Genome assembly and association tests identify interacting loci associated with vigor, precocity, and sex in interspecific pistachio rootstocks.</title>
        <authorList>
            <person name="Palmer W."/>
            <person name="Jacygrad E."/>
            <person name="Sagayaradj S."/>
            <person name="Cavanaugh K."/>
            <person name="Han R."/>
            <person name="Bertier L."/>
            <person name="Beede B."/>
            <person name="Kafkas S."/>
            <person name="Golino D."/>
            <person name="Preece J."/>
            <person name="Michelmore R."/>
        </authorList>
    </citation>
    <scope>NUCLEOTIDE SEQUENCE [LARGE SCALE GENOMIC DNA]</scope>
</reference>
<dbReference type="EMBL" id="CM047899">
    <property type="protein sequence ID" value="KAJ0101922.1"/>
    <property type="molecule type" value="Genomic_DNA"/>
</dbReference>
<dbReference type="Proteomes" id="UP001164250">
    <property type="component" value="Chromosome 3"/>
</dbReference>